<dbReference type="PROSITE" id="PS51387">
    <property type="entry name" value="FAD_PCMH"/>
    <property type="match status" value="1"/>
</dbReference>
<dbReference type="InterPro" id="IPR006094">
    <property type="entry name" value="Oxid_FAD_bind_N"/>
</dbReference>
<keyword evidence="8" id="KW-1185">Reference proteome</keyword>
<evidence type="ECO:0000256" key="3">
    <source>
        <dbReference type="ARBA" id="ARBA00022827"/>
    </source>
</evidence>
<dbReference type="InterPro" id="IPR016169">
    <property type="entry name" value="FAD-bd_PCMH_sub2"/>
</dbReference>
<dbReference type="Pfam" id="PF01565">
    <property type="entry name" value="FAD_binding_4"/>
    <property type="match status" value="1"/>
</dbReference>
<dbReference type="Proteomes" id="UP000184330">
    <property type="component" value="Unassembled WGS sequence"/>
</dbReference>
<dbReference type="PANTHER" id="PTHR42973">
    <property type="entry name" value="BINDING OXIDOREDUCTASE, PUTATIVE (AFU_ORTHOLOGUE AFUA_1G17690)-RELATED"/>
    <property type="match status" value="1"/>
</dbReference>
<dbReference type="EMBL" id="FJOG01000014">
    <property type="protein sequence ID" value="CZR59469.1"/>
    <property type="molecule type" value="Genomic_DNA"/>
</dbReference>
<sequence>MISLDLITVALFAAQALALSDSLCNLLQSQLGEKVFLRDTVNLTTVIENYWSAQPQQQNPACVVLPTTSADVSTAVMILGSGLNQGLSYCHFAIRSGGHTPDANINNIDDGVTLDLQNLNIVQPNAANTLVAVGPGNRWSDVYAVLDPLNLTVVGGRSETVGVGGLLLSSGMSFWSAKYGLPCDNVFNYEIVLANGSIVDANATSNPDLYRALKGGSNNYGVVTRFDLRAVETGLFWGGVAFYNVSSLPVLVKAYTDFSRSANYDPASQITLLHGIHDNTSIVMMHQHYTEPVTSPPEAVFANFSGDVANTFRVDSLLNFTIELAAPTDNGTVRKAFVTTTFKNNAENLQGFVDLCNATIASLISIPELQFISSYQPFGQYISSHANATGGNLLGLDASDGDRVLVGLTVQWQGVENDDIMTTALQKLIKDGNELAASLGADDDYVFMNYASKWQDVYGGVGAANLEEFRRVSLEYDPTQLFQIGVPGGFKLLEPTC</sequence>
<evidence type="ECO:0000259" key="6">
    <source>
        <dbReference type="PROSITE" id="PS51387"/>
    </source>
</evidence>
<dbReference type="InterPro" id="IPR050416">
    <property type="entry name" value="FAD-linked_Oxidoreductase"/>
</dbReference>
<keyword evidence="2" id="KW-0285">Flavoprotein</keyword>
<dbReference type="Gene3D" id="3.30.465.10">
    <property type="match status" value="1"/>
</dbReference>
<dbReference type="STRING" id="576137.A0A1L7X361"/>
<evidence type="ECO:0000256" key="4">
    <source>
        <dbReference type="ARBA" id="ARBA00023002"/>
    </source>
</evidence>
<dbReference type="PANTHER" id="PTHR42973:SF22">
    <property type="entry name" value="FAD-BINDING PCMH-TYPE DOMAIN-CONTAINING PROTEIN-RELATED"/>
    <property type="match status" value="1"/>
</dbReference>
<comment type="similarity">
    <text evidence="1">Belongs to the oxygen-dependent FAD-linked oxidoreductase family.</text>
</comment>
<accession>A0A1L7X361</accession>
<dbReference type="InterPro" id="IPR036318">
    <property type="entry name" value="FAD-bd_PCMH-like_sf"/>
</dbReference>
<protein>
    <submittedName>
        <fullName evidence="7">Related to 6-HYDROXY-D-NICOTINE OXIDASE</fullName>
    </submittedName>
</protein>
<dbReference type="OrthoDB" id="2151789at2759"/>
<name>A0A1L7X361_9HELO</name>
<dbReference type="GO" id="GO:0071949">
    <property type="term" value="F:FAD binding"/>
    <property type="evidence" value="ECO:0007669"/>
    <property type="project" value="InterPro"/>
</dbReference>
<keyword evidence="4" id="KW-0560">Oxidoreductase</keyword>
<dbReference type="InterPro" id="IPR016166">
    <property type="entry name" value="FAD-bd_PCMH"/>
</dbReference>
<feature type="chain" id="PRO_5012656867" evidence="5">
    <location>
        <begin position="19"/>
        <end position="497"/>
    </location>
</feature>
<feature type="signal peptide" evidence="5">
    <location>
        <begin position="1"/>
        <end position="18"/>
    </location>
</feature>
<evidence type="ECO:0000256" key="2">
    <source>
        <dbReference type="ARBA" id="ARBA00022630"/>
    </source>
</evidence>
<reference evidence="7 8" key="1">
    <citation type="submission" date="2016-03" db="EMBL/GenBank/DDBJ databases">
        <authorList>
            <person name="Ploux O."/>
        </authorList>
    </citation>
    <scope>NUCLEOTIDE SEQUENCE [LARGE SCALE GENOMIC DNA]</scope>
    <source>
        <strain evidence="7 8">UAMH 11012</strain>
    </source>
</reference>
<evidence type="ECO:0000313" key="7">
    <source>
        <dbReference type="EMBL" id="CZR59469.1"/>
    </source>
</evidence>
<dbReference type="AlphaFoldDB" id="A0A1L7X361"/>
<keyword evidence="5" id="KW-0732">Signal</keyword>
<feature type="domain" description="FAD-binding PCMH-type" evidence="6">
    <location>
        <begin position="56"/>
        <end position="233"/>
    </location>
</feature>
<keyword evidence="3" id="KW-0274">FAD</keyword>
<proteinExistence type="inferred from homology"/>
<evidence type="ECO:0000256" key="5">
    <source>
        <dbReference type="SAM" id="SignalP"/>
    </source>
</evidence>
<organism evidence="7 8">
    <name type="scientific">Phialocephala subalpina</name>
    <dbReference type="NCBI Taxonomy" id="576137"/>
    <lineage>
        <taxon>Eukaryota</taxon>
        <taxon>Fungi</taxon>
        <taxon>Dikarya</taxon>
        <taxon>Ascomycota</taxon>
        <taxon>Pezizomycotina</taxon>
        <taxon>Leotiomycetes</taxon>
        <taxon>Helotiales</taxon>
        <taxon>Mollisiaceae</taxon>
        <taxon>Phialocephala</taxon>
        <taxon>Phialocephala fortinii species complex</taxon>
    </lineage>
</organism>
<gene>
    <name evidence="7" type="ORF">PAC_09361</name>
</gene>
<dbReference type="SUPFAM" id="SSF56176">
    <property type="entry name" value="FAD-binding/transporter-associated domain-like"/>
    <property type="match status" value="1"/>
</dbReference>
<evidence type="ECO:0000313" key="8">
    <source>
        <dbReference type="Proteomes" id="UP000184330"/>
    </source>
</evidence>
<evidence type="ECO:0000256" key="1">
    <source>
        <dbReference type="ARBA" id="ARBA00005466"/>
    </source>
</evidence>
<dbReference type="GO" id="GO:0016491">
    <property type="term" value="F:oxidoreductase activity"/>
    <property type="evidence" value="ECO:0007669"/>
    <property type="project" value="UniProtKB-KW"/>
</dbReference>